<name>A0AAE4BUA6_9BACT</name>
<dbReference type="AlphaFoldDB" id="A0AAE4BUA6"/>
<proteinExistence type="predicted"/>
<dbReference type="Proteomes" id="UP001185092">
    <property type="component" value="Unassembled WGS sequence"/>
</dbReference>
<dbReference type="InterPro" id="IPR036291">
    <property type="entry name" value="NAD(P)-bd_dom_sf"/>
</dbReference>
<dbReference type="PANTHER" id="PTHR44013:SF1">
    <property type="entry name" value="ZINC-TYPE ALCOHOL DEHYDROGENASE-LIKE PROTEIN C16A3.02C"/>
    <property type="match status" value="1"/>
</dbReference>
<evidence type="ECO:0000259" key="1">
    <source>
        <dbReference type="SMART" id="SM00829"/>
    </source>
</evidence>
<dbReference type="RefSeq" id="WP_309940596.1">
    <property type="nucleotide sequence ID" value="NZ_AP025306.1"/>
</dbReference>
<evidence type="ECO:0000313" key="3">
    <source>
        <dbReference type="Proteomes" id="UP001185092"/>
    </source>
</evidence>
<reference evidence="2" key="1">
    <citation type="submission" date="2023-07" db="EMBL/GenBank/DDBJ databases">
        <title>Genomic Encyclopedia of Type Strains, Phase IV (KMG-IV): sequencing the most valuable type-strain genomes for metagenomic binning, comparative biology and taxonomic classification.</title>
        <authorList>
            <person name="Goeker M."/>
        </authorList>
    </citation>
    <scope>NUCLEOTIDE SEQUENCE</scope>
    <source>
        <strain evidence="2">DSM 26174</strain>
    </source>
</reference>
<dbReference type="InterPro" id="IPR020843">
    <property type="entry name" value="ER"/>
</dbReference>
<protein>
    <submittedName>
        <fullName evidence="2">NADPH:quinone reductase-like Zn-dependent oxidoreductase</fullName>
    </submittedName>
</protein>
<dbReference type="EMBL" id="JAVDQD010000005">
    <property type="protein sequence ID" value="MDR6240568.1"/>
    <property type="molecule type" value="Genomic_DNA"/>
</dbReference>
<dbReference type="InterPro" id="IPR011032">
    <property type="entry name" value="GroES-like_sf"/>
</dbReference>
<comment type="caution">
    <text evidence="2">The sequence shown here is derived from an EMBL/GenBank/DDBJ whole genome shotgun (WGS) entry which is preliminary data.</text>
</comment>
<organism evidence="2 3">
    <name type="scientific">Aureibacter tunicatorum</name>
    <dbReference type="NCBI Taxonomy" id="866807"/>
    <lineage>
        <taxon>Bacteria</taxon>
        <taxon>Pseudomonadati</taxon>
        <taxon>Bacteroidota</taxon>
        <taxon>Cytophagia</taxon>
        <taxon>Cytophagales</taxon>
        <taxon>Persicobacteraceae</taxon>
        <taxon>Aureibacter</taxon>
    </lineage>
</organism>
<dbReference type="SMART" id="SM00829">
    <property type="entry name" value="PKS_ER"/>
    <property type="match status" value="1"/>
</dbReference>
<dbReference type="InterPro" id="IPR013154">
    <property type="entry name" value="ADH-like_N"/>
</dbReference>
<dbReference type="SUPFAM" id="SSF51735">
    <property type="entry name" value="NAD(P)-binding Rossmann-fold domains"/>
    <property type="match status" value="1"/>
</dbReference>
<dbReference type="GO" id="GO:0016491">
    <property type="term" value="F:oxidoreductase activity"/>
    <property type="evidence" value="ECO:0007669"/>
    <property type="project" value="InterPro"/>
</dbReference>
<dbReference type="Pfam" id="PF13602">
    <property type="entry name" value="ADH_zinc_N_2"/>
    <property type="match status" value="1"/>
</dbReference>
<dbReference type="CDD" id="cd08267">
    <property type="entry name" value="MDR1"/>
    <property type="match status" value="1"/>
</dbReference>
<evidence type="ECO:0000313" key="2">
    <source>
        <dbReference type="EMBL" id="MDR6240568.1"/>
    </source>
</evidence>
<dbReference type="Gene3D" id="3.90.180.10">
    <property type="entry name" value="Medium-chain alcohol dehydrogenases, catalytic domain"/>
    <property type="match status" value="1"/>
</dbReference>
<keyword evidence="3" id="KW-1185">Reference proteome</keyword>
<dbReference type="Gene3D" id="3.40.50.720">
    <property type="entry name" value="NAD(P)-binding Rossmann-like Domain"/>
    <property type="match status" value="1"/>
</dbReference>
<feature type="domain" description="Enoyl reductase (ER)" evidence="1">
    <location>
        <begin position="10"/>
        <end position="320"/>
    </location>
</feature>
<gene>
    <name evidence="2" type="ORF">HNQ88_003644</name>
</gene>
<dbReference type="Pfam" id="PF08240">
    <property type="entry name" value="ADH_N"/>
    <property type="match status" value="1"/>
</dbReference>
<dbReference type="InterPro" id="IPR052733">
    <property type="entry name" value="Chloroplast_QOR"/>
</dbReference>
<accession>A0AAE4BUA6</accession>
<dbReference type="SUPFAM" id="SSF50129">
    <property type="entry name" value="GroES-like"/>
    <property type="match status" value="1"/>
</dbReference>
<dbReference type="PANTHER" id="PTHR44013">
    <property type="entry name" value="ZINC-TYPE ALCOHOL DEHYDROGENASE-LIKE PROTEIN C16A3.02C"/>
    <property type="match status" value="1"/>
</dbReference>
<sequence length="322" mass="35427">MKAVVCKGYGNADMLKVMNVSIPEISDNDILVKVHATSITSAHCMMRKGQPYFSRLFTGFFKPTQPILGTDFAGEIVRVGKSVETFKVGDKVFGPTDLNGGAYSEFVKVKETSTVFNIPEGIDCISATGIIDGGMTAIAFFEKYRNENSKRILINGASGSIGASSVQLAKYFGMHVTAVCSQNNVAWVKKLGADDVVDYTKCDVMKLNCSFDLIFDTVGKLNFSKSKSILSGNGIFLTPVLSLNAVGKMLFSNNFSRQKLFFEATGLKSEVEKRKDFEFLCFLLRENKLTTVIDRVYSLEEVSDAHKYVELGHKKGNVVLKL</sequence>